<name>A0A8S5USL6_9CAUD</name>
<organism evidence="1">
    <name type="scientific">Myoviridae sp. ctijX18</name>
    <dbReference type="NCBI Taxonomy" id="2825154"/>
    <lineage>
        <taxon>Viruses</taxon>
        <taxon>Duplodnaviria</taxon>
        <taxon>Heunggongvirae</taxon>
        <taxon>Uroviricota</taxon>
        <taxon>Caudoviricetes</taxon>
    </lineage>
</organism>
<sequence length="234" mass="28150">MLTLANNKNYYIQRVEKYIPEFRENKYGIDYFVSFDYMGSAEYEFGAVSRTWKFMKENFHEYKMETIPMELGGKTYNVFCIVPNSTEKEYMIDLFKGLYENKYRTKEQSRVYDIYGMVNYKEAYQVGWLNLITDYWSNEVPWFATISPSIAFYWYKEMSLSEEDKEIQKERFENIQVGDKVWYPTYKENIFDIGTVIGFNDEGVTLKNYNRKRRYKVNQVIIAPKGSTGEELIW</sequence>
<accession>A0A8S5USL6</accession>
<protein>
    <submittedName>
        <fullName evidence="1">Preprotein translocase subunit</fullName>
    </submittedName>
</protein>
<proteinExistence type="predicted"/>
<evidence type="ECO:0000313" key="1">
    <source>
        <dbReference type="EMBL" id="DAF97427.1"/>
    </source>
</evidence>
<dbReference type="EMBL" id="BK016133">
    <property type="protein sequence ID" value="DAF97427.1"/>
    <property type="molecule type" value="Genomic_DNA"/>
</dbReference>
<reference evidence="1" key="1">
    <citation type="journal article" date="2021" name="Proc. Natl. Acad. Sci. U.S.A.">
        <title>A Catalog of Tens of Thousands of Viruses from Human Metagenomes Reveals Hidden Associations with Chronic Diseases.</title>
        <authorList>
            <person name="Tisza M.J."/>
            <person name="Buck C.B."/>
        </authorList>
    </citation>
    <scope>NUCLEOTIDE SEQUENCE</scope>
    <source>
        <strain evidence="1">CtijX18</strain>
    </source>
</reference>